<gene>
    <name evidence="1" type="ORF">O1611_g4636</name>
</gene>
<evidence type="ECO:0000313" key="2">
    <source>
        <dbReference type="Proteomes" id="UP001153332"/>
    </source>
</evidence>
<reference evidence="1" key="1">
    <citation type="submission" date="2022-12" db="EMBL/GenBank/DDBJ databases">
        <title>Genome Sequence of Lasiodiplodia mahajangana.</title>
        <authorList>
            <person name="Buettner E."/>
        </authorList>
    </citation>
    <scope>NUCLEOTIDE SEQUENCE</scope>
    <source>
        <strain evidence="1">VT137</strain>
    </source>
</reference>
<dbReference type="Proteomes" id="UP001153332">
    <property type="component" value="Unassembled WGS sequence"/>
</dbReference>
<name>A0ACC2JP15_9PEZI</name>
<accession>A0ACC2JP15</accession>
<proteinExistence type="predicted"/>
<dbReference type="EMBL" id="JAPUUL010000896">
    <property type="protein sequence ID" value="KAJ8128997.1"/>
    <property type="molecule type" value="Genomic_DNA"/>
</dbReference>
<organism evidence="1 2">
    <name type="scientific">Lasiodiplodia mahajangana</name>
    <dbReference type="NCBI Taxonomy" id="1108764"/>
    <lineage>
        <taxon>Eukaryota</taxon>
        <taxon>Fungi</taxon>
        <taxon>Dikarya</taxon>
        <taxon>Ascomycota</taxon>
        <taxon>Pezizomycotina</taxon>
        <taxon>Dothideomycetes</taxon>
        <taxon>Dothideomycetes incertae sedis</taxon>
        <taxon>Botryosphaeriales</taxon>
        <taxon>Botryosphaeriaceae</taxon>
        <taxon>Lasiodiplodia</taxon>
    </lineage>
</organism>
<protein>
    <submittedName>
        <fullName evidence="1">Uncharacterized protein</fullName>
    </submittedName>
</protein>
<evidence type="ECO:0000313" key="1">
    <source>
        <dbReference type="EMBL" id="KAJ8128997.1"/>
    </source>
</evidence>
<keyword evidence="2" id="KW-1185">Reference proteome</keyword>
<comment type="caution">
    <text evidence="1">The sequence shown here is derived from an EMBL/GenBank/DDBJ whole genome shotgun (WGS) entry which is preliminary data.</text>
</comment>
<sequence>MENVGSAANERNLPFTPLDQRLHAGGAPTGTRFKKPTKPSSWRAFSVRRPYLFVLLALSLSLLATIETLRRVNNHRHGIQHLDGSNPTSLTVGQTVLYSYIPTITAVIYSTLWSYVDSDTKRLEPYIQMRSSKSPANVLLLDYLFESPFATPVRALKRRHWTLAAVSLTFLLISVLLPASQGALFGIDRVSYSIDEDDFEISHQSLVSGTLAGGEFIDQARAISIPNGSKLPPWTTEQYAVDAFSPKSGHAGGNVTWTAHTIVYHAQPNCRRFEQEDTLLLDVGGAGVVIGTGPEVQLINDILLLANVSIADSPSCNLTVGVTIRMFWPLSRDNYLFPFFTNEFNSSGSSVSGITAVQVHPPKPGDATYGTVQNSSTPIHWRDPAISCPDRKRLEGLTALDFTHFNGSWDSDLPQVGLSLAWYTCEVQTNWTVARAAVDAKTQAVVGVDQFSQEASANGGINIPDFEALLEIGLIQPENILTANASEPGLWAIGQTQSIGDVVVNNLTSQVNPQSYGSLLADETVGDAFEAGYRLMFALTVNGFLQIPGTPTTTNGSIHVDTFAVVVVPAFAIISETLLSLAALVLIALLIGYNRRVSILRSDPDSIAAQCSIIADEFKDFGIMRSKLLNLDLLSTKQLEEKIRNSHLEYNEQSGYLKLVTSERELASMAPPPTPGVSKLASNIDPLPFFLRLKGIALAVLALLATLTALIFLVIWANAHHGFNYLTDSLSFRSQLFWSFTPTLIATFIETSWVSLHRDLSVLETWVAIRRRQNRARESLSLRYSSRPPSLVAWMAFKSRHFTLSFVSVLCITTGILNIAMAGLFLSSFTETTSSVSTMSQYTSTTLPNFWGDENDINEAFSILRAEVSDSGKLPAWTTHNVSFVPAQLDAPSAFASANSENEVLTATTAGIGSSLACVTVPNHPTLNESGPGIYTDAQGTKSVRFKPGVPSMGFNQTCTAPYSFVDGVQSTFFQIMDLLNLTTGESSNIDTGGCKNLLLLVSGGTKSQDISLHVCSPSISTSNVEVQYNADQVIMSQQKIDASLSGTAVFTNATEFLSFYVLRFIEASTLSLSLGPTTEYDWPGLLMTRVRNTTTTRSIPELADDTWQRIFAIWFSLYRNNILTARNEGDPSFTTPTGIVTSRQSRIVPSVPAFVISIVLIFLYLIGFIIVCWRRRHRYAGPRMPKTIGSITPWVIHSRMLDDFVGLHYLSSQDRDDVLERMGRRYGFGRFRGMHGRVILGIEHDELLMARGAYEDF</sequence>